<dbReference type="PANTHER" id="PTHR10026">
    <property type="entry name" value="CYCLIN"/>
    <property type="match status" value="1"/>
</dbReference>
<keyword evidence="1" id="KW-0195">Cyclin</keyword>
<sequence>MAATTSFSSPMMTPTGQVQHPASLDTADSRDSGARWYYSDEELDKTPSREDGISAETEMRYRLEGVALIKEIGQHQQRPMSQQAIATGIVFFHRFFMCQSFKDFEASKMACTCLLLAGKVEESHRKCYDILDRAHVFRQTQQLAEQIKQSGGVVSAEQGVKRLGRDSREYYQAKEEMLVNERILLQAIAFELAVEHPYPFVMKFCKKLKRQGAFAQLVWNYVNDSLRTTLCLRYKPVLIAVAAMHLAAVTQRAELPNGSNGEPWWKLLDADLSPSLELIQYIASVINDLYEKP</sequence>
<dbReference type="InterPro" id="IPR006671">
    <property type="entry name" value="Cyclin_N"/>
</dbReference>
<keyword evidence="5" id="KW-1185">Reference proteome</keyword>
<feature type="region of interest" description="Disordered" evidence="2">
    <location>
        <begin position="1"/>
        <end position="31"/>
    </location>
</feature>
<dbReference type="InterPro" id="IPR036915">
    <property type="entry name" value="Cyclin-like_sf"/>
</dbReference>
<accession>A0A0D2VKM7</accession>
<proteinExistence type="inferred from homology"/>
<evidence type="ECO:0000313" key="5">
    <source>
        <dbReference type="Proteomes" id="UP000008743"/>
    </source>
</evidence>
<feature type="domain" description="Cyclin-like" evidence="3">
    <location>
        <begin position="199"/>
        <end position="284"/>
    </location>
</feature>
<dbReference type="PhylomeDB" id="A0A0D2VKM7"/>
<evidence type="ECO:0000313" key="4">
    <source>
        <dbReference type="EMBL" id="KJE90582.1"/>
    </source>
</evidence>
<gene>
    <name evidence="4" type="ORF">CAOG_008557</name>
</gene>
<protein>
    <recommendedName>
        <fullName evidence="3">Cyclin-like domain-containing protein</fullName>
    </recommendedName>
</protein>
<dbReference type="SMART" id="SM00385">
    <property type="entry name" value="CYCLIN"/>
    <property type="match status" value="2"/>
</dbReference>
<dbReference type="EMBL" id="KE346361">
    <property type="protein sequence ID" value="KJE90582.1"/>
    <property type="molecule type" value="Genomic_DNA"/>
</dbReference>
<evidence type="ECO:0000256" key="1">
    <source>
        <dbReference type="RuleBase" id="RU000383"/>
    </source>
</evidence>
<dbReference type="Pfam" id="PF21797">
    <property type="entry name" value="CycT2-like_C"/>
    <property type="match status" value="1"/>
</dbReference>
<dbReference type="CDD" id="cd20531">
    <property type="entry name" value="CYCLIN_CCNK_rpt2"/>
    <property type="match status" value="1"/>
</dbReference>
<dbReference type="eggNOG" id="KOG0834">
    <property type="taxonomic scope" value="Eukaryota"/>
</dbReference>
<dbReference type="GO" id="GO:0016538">
    <property type="term" value="F:cyclin-dependent protein serine/threonine kinase regulator activity"/>
    <property type="evidence" value="ECO:0007669"/>
    <property type="project" value="InterPro"/>
</dbReference>
<reference evidence="5" key="1">
    <citation type="submission" date="2011-02" db="EMBL/GenBank/DDBJ databases">
        <title>The Genome Sequence of Capsaspora owczarzaki ATCC 30864.</title>
        <authorList>
            <person name="Russ C."/>
            <person name="Cuomo C."/>
            <person name="Burger G."/>
            <person name="Gray M.W."/>
            <person name="Holland P.W.H."/>
            <person name="King N."/>
            <person name="Lang F.B.F."/>
            <person name="Roger A.J."/>
            <person name="Ruiz-Trillo I."/>
            <person name="Young S.K."/>
            <person name="Zeng Q."/>
            <person name="Gargeya S."/>
            <person name="Alvarado L."/>
            <person name="Berlin A."/>
            <person name="Chapman S.B."/>
            <person name="Chen Z."/>
            <person name="Freedman E."/>
            <person name="Gellesch M."/>
            <person name="Goldberg J."/>
            <person name="Griggs A."/>
            <person name="Gujja S."/>
            <person name="Heilman E."/>
            <person name="Heiman D."/>
            <person name="Howarth C."/>
            <person name="Mehta T."/>
            <person name="Neiman D."/>
            <person name="Pearson M."/>
            <person name="Roberts A."/>
            <person name="Saif S."/>
            <person name="Shea T."/>
            <person name="Shenoy N."/>
            <person name="Sisk P."/>
            <person name="Stolte C."/>
            <person name="Sykes S."/>
            <person name="White J."/>
            <person name="Yandava C."/>
            <person name="Haas B."/>
            <person name="Nusbaum C."/>
            <person name="Birren B."/>
        </authorList>
    </citation>
    <scope>NUCLEOTIDE SEQUENCE</scope>
    <source>
        <strain evidence="5">ATCC 30864</strain>
    </source>
</reference>
<dbReference type="CDD" id="cd20530">
    <property type="entry name" value="CYCLIN_CCNK_rpt1"/>
    <property type="match status" value="1"/>
</dbReference>
<dbReference type="InParanoid" id="A0A0D2VKM7"/>
<dbReference type="RefSeq" id="XP_011270139.1">
    <property type="nucleotide sequence ID" value="XM_011271837.1"/>
</dbReference>
<evidence type="ECO:0000259" key="3">
    <source>
        <dbReference type="SMART" id="SM00385"/>
    </source>
</evidence>
<dbReference type="PIRSF" id="PIRSF036580">
    <property type="entry name" value="Cyclin_L"/>
    <property type="match status" value="1"/>
</dbReference>
<name>A0A0D2VKM7_CAPO3</name>
<feature type="domain" description="Cyclin-like" evidence="3">
    <location>
        <begin position="67"/>
        <end position="186"/>
    </location>
</feature>
<organism evidence="4 5">
    <name type="scientific">Capsaspora owczarzaki (strain ATCC 30864)</name>
    <dbReference type="NCBI Taxonomy" id="595528"/>
    <lineage>
        <taxon>Eukaryota</taxon>
        <taxon>Filasterea</taxon>
        <taxon>Capsaspora</taxon>
    </lineage>
</organism>
<dbReference type="GO" id="GO:0006357">
    <property type="term" value="P:regulation of transcription by RNA polymerase II"/>
    <property type="evidence" value="ECO:0007669"/>
    <property type="project" value="InterPro"/>
</dbReference>
<dbReference type="OMA" id="CWWNEYI"/>
<dbReference type="FunCoup" id="A0A0D2VKM7">
    <property type="interactions" value="444"/>
</dbReference>
<dbReference type="AlphaFoldDB" id="A0A0D2VKM7"/>
<dbReference type="Proteomes" id="UP000008743">
    <property type="component" value="Unassembled WGS sequence"/>
</dbReference>
<dbReference type="Gene3D" id="1.10.472.10">
    <property type="entry name" value="Cyclin-like"/>
    <property type="match status" value="2"/>
</dbReference>
<dbReference type="InterPro" id="IPR043198">
    <property type="entry name" value="Cyclin/Ssn8"/>
</dbReference>
<feature type="compositionally biased region" description="Low complexity" evidence="2">
    <location>
        <begin position="1"/>
        <end position="15"/>
    </location>
</feature>
<dbReference type="Pfam" id="PF00134">
    <property type="entry name" value="Cyclin_N"/>
    <property type="match status" value="1"/>
</dbReference>
<dbReference type="SUPFAM" id="SSF47954">
    <property type="entry name" value="Cyclin-like"/>
    <property type="match status" value="2"/>
</dbReference>
<dbReference type="STRING" id="595528.A0A0D2VKM7"/>
<dbReference type="OrthoDB" id="25002at2759"/>
<evidence type="ECO:0000256" key="2">
    <source>
        <dbReference type="SAM" id="MobiDB-lite"/>
    </source>
</evidence>
<dbReference type="InterPro" id="IPR013763">
    <property type="entry name" value="Cyclin-like_dom"/>
</dbReference>
<comment type="similarity">
    <text evidence="1">Belongs to the cyclin family.</text>
</comment>